<gene>
    <name evidence="1" type="ORF">E2C01_030022</name>
</gene>
<keyword evidence="2" id="KW-1185">Reference proteome</keyword>
<evidence type="ECO:0000313" key="2">
    <source>
        <dbReference type="Proteomes" id="UP000324222"/>
    </source>
</evidence>
<proteinExistence type="predicted"/>
<name>A0A5B7EU16_PORTR</name>
<protein>
    <submittedName>
        <fullName evidence="1">Uncharacterized protein</fullName>
    </submittedName>
</protein>
<sequence>MLGDFQKNRRVEWWWARRWREDLNHRMNCGDNDIRNQLLGAKETPVLLAAGSSVVRGERGGSERNECARLE</sequence>
<dbReference type="Proteomes" id="UP000324222">
    <property type="component" value="Unassembled WGS sequence"/>
</dbReference>
<dbReference type="AlphaFoldDB" id="A0A5B7EU16"/>
<accession>A0A5B7EU16</accession>
<reference evidence="1 2" key="1">
    <citation type="submission" date="2019-05" db="EMBL/GenBank/DDBJ databases">
        <title>Another draft genome of Portunus trituberculatus and its Hox gene families provides insights of decapod evolution.</title>
        <authorList>
            <person name="Jeong J.-H."/>
            <person name="Song I."/>
            <person name="Kim S."/>
            <person name="Choi T."/>
            <person name="Kim D."/>
            <person name="Ryu S."/>
            <person name="Kim W."/>
        </authorList>
    </citation>
    <scope>NUCLEOTIDE SEQUENCE [LARGE SCALE GENOMIC DNA]</scope>
    <source>
        <tissue evidence="1">Muscle</tissue>
    </source>
</reference>
<evidence type="ECO:0000313" key="1">
    <source>
        <dbReference type="EMBL" id="MPC36559.1"/>
    </source>
</evidence>
<comment type="caution">
    <text evidence="1">The sequence shown here is derived from an EMBL/GenBank/DDBJ whole genome shotgun (WGS) entry which is preliminary data.</text>
</comment>
<dbReference type="EMBL" id="VSRR010003547">
    <property type="protein sequence ID" value="MPC36559.1"/>
    <property type="molecule type" value="Genomic_DNA"/>
</dbReference>
<organism evidence="1 2">
    <name type="scientific">Portunus trituberculatus</name>
    <name type="common">Swimming crab</name>
    <name type="synonym">Neptunus trituberculatus</name>
    <dbReference type="NCBI Taxonomy" id="210409"/>
    <lineage>
        <taxon>Eukaryota</taxon>
        <taxon>Metazoa</taxon>
        <taxon>Ecdysozoa</taxon>
        <taxon>Arthropoda</taxon>
        <taxon>Crustacea</taxon>
        <taxon>Multicrustacea</taxon>
        <taxon>Malacostraca</taxon>
        <taxon>Eumalacostraca</taxon>
        <taxon>Eucarida</taxon>
        <taxon>Decapoda</taxon>
        <taxon>Pleocyemata</taxon>
        <taxon>Brachyura</taxon>
        <taxon>Eubrachyura</taxon>
        <taxon>Portunoidea</taxon>
        <taxon>Portunidae</taxon>
        <taxon>Portuninae</taxon>
        <taxon>Portunus</taxon>
    </lineage>
</organism>